<organism evidence="2 3">
    <name type="scientific">Coccomyxa subellipsoidea (strain C-169)</name>
    <name type="common">Green microalga</name>
    <dbReference type="NCBI Taxonomy" id="574566"/>
    <lineage>
        <taxon>Eukaryota</taxon>
        <taxon>Viridiplantae</taxon>
        <taxon>Chlorophyta</taxon>
        <taxon>core chlorophytes</taxon>
        <taxon>Trebouxiophyceae</taxon>
        <taxon>Trebouxiophyceae incertae sedis</taxon>
        <taxon>Coccomyxaceae</taxon>
        <taxon>Coccomyxa</taxon>
        <taxon>Coccomyxa subellipsoidea</taxon>
    </lineage>
</organism>
<sequence length="301" mass="32158">MQVILALPHFVSPEVAADLIFASTAYPLNVLQIPLHKLMGTGYLAAAVACWALKGGAERMELHKPVYQRLNLGLITFSAALMAVMSANLELLRPWALVIGSAECSAAATIPAWFYALTSGHYLQPVDLLKAIVPPPLLAFRVILAGVTGKKNFVVDIRRLLHITGVKSAVYSMLTVAFFGAAAGYLVRPEATLTGVLTYAKSPECILLWQAIGAAALMLPAWTFSLKEAADKRQLAAPAFKTLNLGLSFIGLAHVLTLAPWWTPCSSGPWMPYVIGVWSLAAAAGTWGFLSSTPPAVDNAF</sequence>
<feature type="transmembrane region" description="Helical" evidence="1">
    <location>
        <begin position="69"/>
        <end position="89"/>
    </location>
</feature>
<feature type="transmembrane region" description="Helical" evidence="1">
    <location>
        <begin position="40"/>
        <end position="57"/>
    </location>
</feature>
<feature type="transmembrane region" description="Helical" evidence="1">
    <location>
        <begin position="245"/>
        <end position="264"/>
    </location>
</feature>
<feature type="transmembrane region" description="Helical" evidence="1">
    <location>
        <begin position="168"/>
        <end position="187"/>
    </location>
</feature>
<dbReference type="AlphaFoldDB" id="I0YUW4"/>
<comment type="caution">
    <text evidence="2">The sequence shown here is derived from an EMBL/GenBank/DDBJ whole genome shotgun (WGS) entry which is preliminary data.</text>
</comment>
<accession>I0YUW4</accession>
<keyword evidence="1" id="KW-0472">Membrane</keyword>
<dbReference type="RefSeq" id="XP_005646727.1">
    <property type="nucleotide sequence ID" value="XM_005646670.1"/>
</dbReference>
<feature type="transmembrane region" description="Helical" evidence="1">
    <location>
        <begin position="95"/>
        <end position="116"/>
    </location>
</feature>
<evidence type="ECO:0000313" key="2">
    <source>
        <dbReference type="EMBL" id="EIE22183.1"/>
    </source>
</evidence>
<gene>
    <name evidence="2" type="ORF">COCSUDRAFT_42558</name>
</gene>
<proteinExistence type="predicted"/>
<dbReference type="KEGG" id="csl:COCSUDRAFT_42558"/>
<keyword evidence="1" id="KW-1133">Transmembrane helix</keyword>
<name>I0YUW4_COCSC</name>
<feature type="transmembrane region" description="Helical" evidence="1">
    <location>
        <begin position="270"/>
        <end position="290"/>
    </location>
</feature>
<keyword evidence="1" id="KW-0812">Transmembrane</keyword>
<keyword evidence="3" id="KW-1185">Reference proteome</keyword>
<feature type="transmembrane region" description="Helical" evidence="1">
    <location>
        <begin position="207"/>
        <end position="224"/>
    </location>
</feature>
<evidence type="ECO:0000256" key="1">
    <source>
        <dbReference type="SAM" id="Phobius"/>
    </source>
</evidence>
<evidence type="ECO:0000313" key="3">
    <source>
        <dbReference type="Proteomes" id="UP000007264"/>
    </source>
</evidence>
<reference evidence="2 3" key="1">
    <citation type="journal article" date="2012" name="Genome Biol.">
        <title>The genome of the polar eukaryotic microalga coccomyxa subellipsoidea reveals traits of cold adaptation.</title>
        <authorList>
            <person name="Blanc G."/>
            <person name="Agarkova I."/>
            <person name="Grimwood J."/>
            <person name="Kuo A."/>
            <person name="Brueggeman A."/>
            <person name="Dunigan D."/>
            <person name="Gurnon J."/>
            <person name="Ladunga I."/>
            <person name="Lindquist E."/>
            <person name="Lucas S."/>
            <person name="Pangilinan J."/>
            <person name="Proschold T."/>
            <person name="Salamov A."/>
            <person name="Schmutz J."/>
            <person name="Weeks D."/>
            <person name="Yamada T."/>
            <person name="Claverie J.M."/>
            <person name="Grigoriev I."/>
            <person name="Van Etten J."/>
            <person name="Lomsadze A."/>
            <person name="Borodovsky M."/>
        </authorList>
    </citation>
    <scope>NUCLEOTIDE SEQUENCE [LARGE SCALE GENOMIC DNA]</scope>
    <source>
        <strain evidence="2 3">C-169</strain>
    </source>
</reference>
<dbReference type="Proteomes" id="UP000007264">
    <property type="component" value="Unassembled WGS sequence"/>
</dbReference>
<protein>
    <submittedName>
        <fullName evidence="2">Uncharacterized protein</fullName>
    </submittedName>
</protein>
<dbReference type="OrthoDB" id="514390at2759"/>
<dbReference type="GeneID" id="17040169"/>
<dbReference type="EMBL" id="AGSI01000010">
    <property type="protein sequence ID" value="EIE22183.1"/>
    <property type="molecule type" value="Genomic_DNA"/>
</dbReference>